<dbReference type="Proteomes" id="UP000015106">
    <property type="component" value="Chromosome 5"/>
</dbReference>
<proteinExistence type="predicted"/>
<name>A0A8R7UNW3_TRIUA</name>
<sequence length="125" mass="13333">HPDKENAQLRATAGAGAAVPVRADHVERLRVLAPGDPVEPRAHVRHLAVRVRRPAGRLVHHVPGQHAGAHRHGAQQLHDREVAVRGLPPDRVPDAPAVDVGRPHRLLQQADAPAAFAGVGRLLGL</sequence>
<reference evidence="2" key="1">
    <citation type="journal article" date="2013" name="Nature">
        <title>Draft genome of the wheat A-genome progenitor Triticum urartu.</title>
        <authorList>
            <person name="Ling H.Q."/>
            <person name="Zhao S."/>
            <person name="Liu D."/>
            <person name="Wang J."/>
            <person name="Sun H."/>
            <person name="Zhang C."/>
            <person name="Fan H."/>
            <person name="Li D."/>
            <person name="Dong L."/>
            <person name="Tao Y."/>
            <person name="Gao C."/>
            <person name="Wu H."/>
            <person name="Li Y."/>
            <person name="Cui Y."/>
            <person name="Guo X."/>
            <person name="Zheng S."/>
            <person name="Wang B."/>
            <person name="Yu K."/>
            <person name="Liang Q."/>
            <person name="Yang W."/>
            <person name="Lou X."/>
            <person name="Chen J."/>
            <person name="Feng M."/>
            <person name="Jian J."/>
            <person name="Zhang X."/>
            <person name="Luo G."/>
            <person name="Jiang Y."/>
            <person name="Liu J."/>
            <person name="Wang Z."/>
            <person name="Sha Y."/>
            <person name="Zhang B."/>
            <person name="Wu H."/>
            <person name="Tang D."/>
            <person name="Shen Q."/>
            <person name="Xue P."/>
            <person name="Zou S."/>
            <person name="Wang X."/>
            <person name="Liu X."/>
            <person name="Wang F."/>
            <person name="Yang Y."/>
            <person name="An X."/>
            <person name="Dong Z."/>
            <person name="Zhang K."/>
            <person name="Zhang X."/>
            <person name="Luo M.C."/>
            <person name="Dvorak J."/>
            <person name="Tong Y."/>
            <person name="Wang J."/>
            <person name="Yang H."/>
            <person name="Li Z."/>
            <person name="Wang D."/>
            <person name="Zhang A."/>
            <person name="Wang J."/>
        </authorList>
    </citation>
    <scope>NUCLEOTIDE SEQUENCE</scope>
    <source>
        <strain evidence="2">cv. G1812</strain>
    </source>
</reference>
<dbReference type="AlphaFoldDB" id="A0A8R7UNW3"/>
<accession>A0A8R7UNW3</accession>
<dbReference type="EnsemblPlants" id="TuG1812G0500004843.01.T01">
    <property type="protein sequence ID" value="TuG1812G0500004843.01.T01.cds404766"/>
    <property type="gene ID" value="TuG1812G0500004843.01"/>
</dbReference>
<evidence type="ECO:0000313" key="2">
    <source>
        <dbReference type="Proteomes" id="UP000015106"/>
    </source>
</evidence>
<reference evidence="1" key="2">
    <citation type="submission" date="2018-03" db="EMBL/GenBank/DDBJ databases">
        <title>The Triticum urartu genome reveals the dynamic nature of wheat genome evolution.</title>
        <authorList>
            <person name="Ling H."/>
            <person name="Ma B."/>
            <person name="Shi X."/>
            <person name="Liu H."/>
            <person name="Dong L."/>
            <person name="Sun H."/>
            <person name="Cao Y."/>
            <person name="Gao Q."/>
            <person name="Zheng S."/>
            <person name="Li Y."/>
            <person name="Yu Y."/>
            <person name="Du H."/>
            <person name="Qi M."/>
            <person name="Li Y."/>
            <person name="Yu H."/>
            <person name="Cui Y."/>
            <person name="Wang N."/>
            <person name="Chen C."/>
            <person name="Wu H."/>
            <person name="Zhao Y."/>
            <person name="Zhang J."/>
            <person name="Li Y."/>
            <person name="Zhou W."/>
            <person name="Zhang B."/>
            <person name="Hu W."/>
            <person name="Eijk M."/>
            <person name="Tang J."/>
            <person name="Witsenboer H."/>
            <person name="Zhao S."/>
            <person name="Li Z."/>
            <person name="Zhang A."/>
            <person name="Wang D."/>
            <person name="Liang C."/>
        </authorList>
    </citation>
    <scope>NUCLEOTIDE SEQUENCE [LARGE SCALE GENOMIC DNA]</scope>
    <source>
        <strain evidence="1">cv. G1812</strain>
    </source>
</reference>
<evidence type="ECO:0000313" key="1">
    <source>
        <dbReference type="EnsemblPlants" id="TuG1812G0500004843.01.T01.cds404766"/>
    </source>
</evidence>
<keyword evidence="2" id="KW-1185">Reference proteome</keyword>
<protein>
    <submittedName>
        <fullName evidence="1">Uncharacterized protein</fullName>
    </submittedName>
</protein>
<dbReference type="Gramene" id="TuG1812G0500004843.01.T01">
    <property type="protein sequence ID" value="TuG1812G0500004843.01.T01.cds404766"/>
    <property type="gene ID" value="TuG1812G0500004843.01"/>
</dbReference>
<organism evidence="1 2">
    <name type="scientific">Triticum urartu</name>
    <name type="common">Red wild einkorn</name>
    <name type="synonym">Crithodium urartu</name>
    <dbReference type="NCBI Taxonomy" id="4572"/>
    <lineage>
        <taxon>Eukaryota</taxon>
        <taxon>Viridiplantae</taxon>
        <taxon>Streptophyta</taxon>
        <taxon>Embryophyta</taxon>
        <taxon>Tracheophyta</taxon>
        <taxon>Spermatophyta</taxon>
        <taxon>Magnoliopsida</taxon>
        <taxon>Liliopsida</taxon>
        <taxon>Poales</taxon>
        <taxon>Poaceae</taxon>
        <taxon>BOP clade</taxon>
        <taxon>Pooideae</taxon>
        <taxon>Triticodae</taxon>
        <taxon>Triticeae</taxon>
        <taxon>Triticinae</taxon>
        <taxon>Triticum</taxon>
    </lineage>
</organism>
<reference evidence="1" key="3">
    <citation type="submission" date="2022-06" db="UniProtKB">
        <authorList>
            <consortium name="EnsemblPlants"/>
        </authorList>
    </citation>
    <scope>IDENTIFICATION</scope>
</reference>